<name>A0ABT8MYS6_9BACL</name>
<protein>
    <submittedName>
        <fullName evidence="2">Nuclear transport factor 2 family protein</fullName>
    </submittedName>
</protein>
<sequence>MAVMNLQSFIEQADQAFFDRDFAFFEKNLTEDASWNVVGRFFVSGKTEVVEAMRAATAEMDFDGNNAQIVRDNLIANGNEAAVKGSIAMTLPNGDKKTIYYFDLYVLDSGQEGKIKEFTSFVIESTEQQEGGM</sequence>
<gene>
    <name evidence="2" type="ORF">QWY14_03285</name>
</gene>
<dbReference type="SUPFAM" id="SSF54427">
    <property type="entry name" value="NTF2-like"/>
    <property type="match status" value="1"/>
</dbReference>
<dbReference type="RefSeq" id="WP_300984459.1">
    <property type="nucleotide sequence ID" value="NZ_CP129236.1"/>
</dbReference>
<organism evidence="2 3">
    <name type="scientific">Planococcus shixiaomingii</name>
    <dbReference type="NCBI Taxonomy" id="3058393"/>
    <lineage>
        <taxon>Bacteria</taxon>
        <taxon>Bacillati</taxon>
        <taxon>Bacillota</taxon>
        <taxon>Bacilli</taxon>
        <taxon>Bacillales</taxon>
        <taxon>Caryophanaceae</taxon>
        <taxon>Planococcus</taxon>
    </lineage>
</organism>
<dbReference type="Pfam" id="PF12680">
    <property type="entry name" value="SnoaL_2"/>
    <property type="match status" value="1"/>
</dbReference>
<dbReference type="InterPro" id="IPR037401">
    <property type="entry name" value="SnoaL-like"/>
</dbReference>
<dbReference type="Proteomes" id="UP001172055">
    <property type="component" value="Unassembled WGS sequence"/>
</dbReference>
<feature type="domain" description="SnoaL-like" evidence="1">
    <location>
        <begin position="15"/>
        <end position="117"/>
    </location>
</feature>
<comment type="caution">
    <text evidence="2">The sequence shown here is derived from an EMBL/GenBank/DDBJ whole genome shotgun (WGS) entry which is preliminary data.</text>
</comment>
<reference evidence="2 3" key="1">
    <citation type="submission" date="2023-06" db="EMBL/GenBank/DDBJ databases">
        <title>Novel species in genus Planococcus.</title>
        <authorList>
            <person name="Ning S."/>
        </authorList>
    </citation>
    <scope>NUCLEOTIDE SEQUENCE [LARGE SCALE GENOMIC DNA]</scope>
    <source>
        <strain evidence="2 3">N028</strain>
    </source>
</reference>
<dbReference type="EMBL" id="JAUJWV010000001">
    <property type="protein sequence ID" value="MDN7240794.1"/>
    <property type="molecule type" value="Genomic_DNA"/>
</dbReference>
<dbReference type="InterPro" id="IPR032710">
    <property type="entry name" value="NTF2-like_dom_sf"/>
</dbReference>
<dbReference type="Gene3D" id="3.10.450.50">
    <property type="match status" value="1"/>
</dbReference>
<evidence type="ECO:0000313" key="3">
    <source>
        <dbReference type="Proteomes" id="UP001172055"/>
    </source>
</evidence>
<evidence type="ECO:0000313" key="2">
    <source>
        <dbReference type="EMBL" id="MDN7240794.1"/>
    </source>
</evidence>
<evidence type="ECO:0000259" key="1">
    <source>
        <dbReference type="Pfam" id="PF12680"/>
    </source>
</evidence>
<proteinExistence type="predicted"/>
<accession>A0ABT8MYS6</accession>
<keyword evidence="3" id="KW-1185">Reference proteome</keyword>